<proteinExistence type="predicted"/>
<evidence type="ECO:0000313" key="1">
    <source>
        <dbReference type="EMBL" id="ASM77222.1"/>
    </source>
</evidence>
<evidence type="ECO:0000313" key="2">
    <source>
        <dbReference type="Proteomes" id="UP000199729"/>
    </source>
</evidence>
<gene>
    <name evidence="1" type="ORF">VITFI_CDS1444</name>
</gene>
<name>A0A221KDX7_VITFI</name>
<sequence length="45" mass="4896">MHDVVASTKTHTAPSLLAQLGGLKPQERKRFGKLCTEVFAAEQAE</sequence>
<protein>
    <submittedName>
        <fullName evidence="1">Uncharacterized protein</fullName>
    </submittedName>
</protein>
<organism evidence="1 2">
    <name type="scientific">Vitreoscilla filiformis</name>
    <dbReference type="NCBI Taxonomy" id="63"/>
    <lineage>
        <taxon>Bacteria</taxon>
        <taxon>Pseudomonadati</taxon>
        <taxon>Pseudomonadota</taxon>
        <taxon>Betaproteobacteria</taxon>
        <taxon>Neisseriales</taxon>
        <taxon>Neisseriaceae</taxon>
        <taxon>Vitreoscilla</taxon>
    </lineage>
</organism>
<dbReference type="EMBL" id="CP022423">
    <property type="protein sequence ID" value="ASM77222.1"/>
    <property type="molecule type" value="Genomic_DNA"/>
</dbReference>
<reference evidence="1 2" key="1">
    <citation type="submission" date="2017-07" db="EMBL/GenBank/DDBJ databases">
        <title>Complete Genome Sequence of the cosmetic ferment Vitreoscilla filiformis (ATCC15551).</title>
        <authorList>
            <person name="Contreras S."/>
            <person name="Sagory-Zalkind P."/>
            <person name="Blanquart H."/>
            <person name="Iltis A."/>
            <person name="Morand S.C."/>
        </authorList>
    </citation>
    <scope>NUCLEOTIDE SEQUENCE [LARGE SCALE GENOMIC DNA]</scope>
    <source>
        <strain evidence="1 2">ATCC 15551</strain>
    </source>
</reference>
<dbReference type="Proteomes" id="UP000199729">
    <property type="component" value="Chromosome"/>
</dbReference>
<dbReference type="KEGG" id="vff:VITFI_CDS1444"/>
<accession>A0A221KDX7</accession>
<keyword evidence="2" id="KW-1185">Reference proteome</keyword>
<dbReference type="AlphaFoldDB" id="A0A221KDX7"/>